<dbReference type="STRING" id="362257.SVTN_04645"/>
<feature type="domain" description="AB hydrolase-1" evidence="1">
    <location>
        <begin position="30"/>
        <end position="261"/>
    </location>
</feature>
<reference evidence="2 3" key="1">
    <citation type="submission" date="2014-12" db="EMBL/GenBank/DDBJ databases">
        <title>Complete genome sequence of Streptomyces vietnamensis strain GIMV4.0001, a genetic manipulable producer of the benzoisochromanequinone antibiotic granaticin.</title>
        <authorList>
            <person name="Deng M.R."/>
            <person name="Guo J."/>
            <person name="Ma L.Y."/>
            <person name="Feng G.D."/>
            <person name="Mo C.Y."/>
            <person name="Zhu H.H."/>
        </authorList>
    </citation>
    <scope>NUCLEOTIDE SEQUENCE [LARGE SCALE GENOMIC DNA]</scope>
    <source>
        <strain evidence="3">GIMV4.0001</strain>
    </source>
</reference>
<evidence type="ECO:0000313" key="2">
    <source>
        <dbReference type="EMBL" id="AJF63823.1"/>
    </source>
</evidence>
<name>A0A0B5I2I5_9ACTN</name>
<dbReference type="InterPro" id="IPR000073">
    <property type="entry name" value="AB_hydrolase_1"/>
</dbReference>
<dbReference type="HOGENOM" id="CLU_936653_0_0_11"/>
<dbReference type="Gene3D" id="3.40.50.1820">
    <property type="entry name" value="alpha/beta hydrolase"/>
    <property type="match status" value="1"/>
</dbReference>
<keyword evidence="3" id="KW-1185">Reference proteome</keyword>
<gene>
    <name evidence="2" type="ORF">SVTN_04645</name>
</gene>
<dbReference type="SUPFAM" id="SSF53474">
    <property type="entry name" value="alpha/beta-Hydrolases"/>
    <property type="match status" value="1"/>
</dbReference>
<dbReference type="PANTHER" id="PTHR43194:SF2">
    <property type="entry name" value="PEROXISOMAL MEMBRANE PROTEIN LPX1"/>
    <property type="match status" value="1"/>
</dbReference>
<dbReference type="InterPro" id="IPR050228">
    <property type="entry name" value="Carboxylesterase_BioH"/>
</dbReference>
<dbReference type="PANTHER" id="PTHR43194">
    <property type="entry name" value="HYDROLASE ALPHA/BETA FOLD FAMILY"/>
    <property type="match status" value="1"/>
</dbReference>
<dbReference type="InterPro" id="IPR000639">
    <property type="entry name" value="Epox_hydrolase-like"/>
</dbReference>
<dbReference type="RefSeq" id="WP_041127907.1">
    <property type="nucleotide sequence ID" value="NZ_CP010407.1"/>
</dbReference>
<sequence>MNAERIRHLTFDGFGYQCRIVENAAPVTEPVVVLGGAFQDMYAYQRLEALWAASATVVSVDLPGSGAADVLPASYGFDFLTDALADLVGRLGLGRVNLFGASYAAPITYRLAQERPELVARLALVGAAPVYPPDQRAALQAMADALESGDADAYARMSIAALLSPGERDVHKRAVVTRVLARTMGSVTRADIPRHLASTRRVIDWQGLWPGGVRDVPALVFTGEHDSLTHPDLGREVAGTIAGSVFTLIRGADHLCHLERPLEMSQLLDRFFTDQPLDDLTYLTPLEHHARPASLVP</sequence>
<proteinExistence type="predicted"/>
<dbReference type="Proteomes" id="UP000031774">
    <property type="component" value="Chromosome"/>
</dbReference>
<dbReference type="EMBL" id="CP010407">
    <property type="protein sequence ID" value="AJF63823.1"/>
    <property type="molecule type" value="Genomic_DNA"/>
</dbReference>
<accession>A0A0B5I2I5</accession>
<organism evidence="2 3">
    <name type="scientific">Streptomyces vietnamensis</name>
    <dbReference type="NCBI Taxonomy" id="362257"/>
    <lineage>
        <taxon>Bacteria</taxon>
        <taxon>Bacillati</taxon>
        <taxon>Actinomycetota</taxon>
        <taxon>Actinomycetes</taxon>
        <taxon>Kitasatosporales</taxon>
        <taxon>Streptomycetaceae</taxon>
        <taxon>Streptomyces</taxon>
    </lineage>
</organism>
<dbReference type="KEGG" id="svt:SVTN_04645"/>
<dbReference type="Pfam" id="PF00561">
    <property type="entry name" value="Abhydrolase_1"/>
    <property type="match status" value="1"/>
</dbReference>
<dbReference type="GO" id="GO:0003824">
    <property type="term" value="F:catalytic activity"/>
    <property type="evidence" value="ECO:0007669"/>
    <property type="project" value="InterPro"/>
</dbReference>
<dbReference type="AlphaFoldDB" id="A0A0B5I2I5"/>
<evidence type="ECO:0000313" key="3">
    <source>
        <dbReference type="Proteomes" id="UP000031774"/>
    </source>
</evidence>
<dbReference type="InterPro" id="IPR029058">
    <property type="entry name" value="AB_hydrolase_fold"/>
</dbReference>
<evidence type="ECO:0000259" key="1">
    <source>
        <dbReference type="Pfam" id="PF00561"/>
    </source>
</evidence>
<protein>
    <recommendedName>
        <fullName evidence="1">AB hydrolase-1 domain-containing protein</fullName>
    </recommendedName>
</protein>
<dbReference type="PRINTS" id="PR00412">
    <property type="entry name" value="EPOXHYDRLASE"/>
</dbReference>